<gene>
    <name evidence="23" type="ORF">CINC_LOCUS13235</name>
</gene>
<keyword evidence="9" id="KW-0645">Protease</keyword>
<evidence type="ECO:0000313" key="24">
    <source>
        <dbReference type="Proteomes" id="UP001154114"/>
    </source>
</evidence>
<evidence type="ECO:0000256" key="11">
    <source>
        <dbReference type="ARBA" id="ARBA00022729"/>
    </source>
</evidence>
<name>A0A9P0C436_CHRIL</name>
<dbReference type="GO" id="GO:0046872">
    <property type="term" value="F:metal ion binding"/>
    <property type="evidence" value="ECO:0007669"/>
    <property type="project" value="UniProtKB-KW"/>
</dbReference>
<evidence type="ECO:0000256" key="7">
    <source>
        <dbReference type="ARBA" id="ARBA00022525"/>
    </source>
</evidence>
<protein>
    <recommendedName>
        <fullName evidence="6">Carboxypeptidase Q</fullName>
    </recommendedName>
    <alternativeName>
        <fullName evidence="21">Plasma glutamate carboxypeptidase</fullName>
    </alternativeName>
</protein>
<comment type="subunit">
    <text evidence="20">Homodimer. The monomeric form is inactive while the homodimer is active.</text>
</comment>
<evidence type="ECO:0000256" key="4">
    <source>
        <dbReference type="ARBA" id="ARBA00004613"/>
    </source>
</evidence>
<dbReference type="GO" id="GO:0005783">
    <property type="term" value="C:endoplasmic reticulum"/>
    <property type="evidence" value="ECO:0007669"/>
    <property type="project" value="UniProtKB-SubCell"/>
</dbReference>
<dbReference type="GO" id="GO:0006508">
    <property type="term" value="P:proteolysis"/>
    <property type="evidence" value="ECO:0007669"/>
    <property type="project" value="UniProtKB-KW"/>
</dbReference>
<accession>A0A9P0C436</accession>
<evidence type="ECO:0000256" key="2">
    <source>
        <dbReference type="ARBA" id="ARBA00004371"/>
    </source>
</evidence>
<dbReference type="GO" id="GO:0070573">
    <property type="term" value="F:metallodipeptidase activity"/>
    <property type="evidence" value="ECO:0007669"/>
    <property type="project" value="InterPro"/>
</dbReference>
<comment type="similarity">
    <text evidence="5">Belongs to the peptidase M28 family.</text>
</comment>
<evidence type="ECO:0000256" key="13">
    <source>
        <dbReference type="ARBA" id="ARBA00022824"/>
    </source>
</evidence>
<evidence type="ECO:0000313" key="23">
    <source>
        <dbReference type="EMBL" id="CAH0629044.1"/>
    </source>
</evidence>
<evidence type="ECO:0000256" key="12">
    <source>
        <dbReference type="ARBA" id="ARBA00022801"/>
    </source>
</evidence>
<dbReference type="EMBL" id="LR824012">
    <property type="protein sequence ID" value="CAH0629044.1"/>
    <property type="molecule type" value="Genomic_DNA"/>
</dbReference>
<proteinExistence type="inferred from homology"/>
<dbReference type="OrthoDB" id="10013407at2759"/>
<evidence type="ECO:0000256" key="3">
    <source>
        <dbReference type="ARBA" id="ARBA00004555"/>
    </source>
</evidence>
<dbReference type="GO" id="GO:0005615">
    <property type="term" value="C:extracellular space"/>
    <property type="evidence" value="ECO:0007669"/>
    <property type="project" value="TreeGrafter"/>
</dbReference>
<dbReference type="AlphaFoldDB" id="A0A9P0C436"/>
<keyword evidence="17" id="KW-0865">Zymogen</keyword>
<dbReference type="Gene3D" id="3.40.630.10">
    <property type="entry name" value="Zn peptidases"/>
    <property type="match status" value="1"/>
</dbReference>
<keyword evidence="11" id="KW-0732">Signal</keyword>
<evidence type="ECO:0000256" key="1">
    <source>
        <dbReference type="ARBA" id="ARBA00004240"/>
    </source>
</evidence>
<keyword evidence="7" id="KW-0964">Secreted</keyword>
<evidence type="ECO:0000256" key="18">
    <source>
        <dbReference type="ARBA" id="ARBA00023180"/>
    </source>
</evidence>
<dbReference type="InterPro" id="IPR007484">
    <property type="entry name" value="Peptidase_M28"/>
</dbReference>
<evidence type="ECO:0000256" key="10">
    <source>
        <dbReference type="ARBA" id="ARBA00022723"/>
    </source>
</evidence>
<comment type="subcellular location">
    <subcellularLocation>
        <location evidence="1">Endoplasmic reticulum</location>
    </subcellularLocation>
    <subcellularLocation>
        <location evidence="3">Golgi apparatus</location>
    </subcellularLocation>
    <subcellularLocation>
        <location evidence="2">Lysosome</location>
    </subcellularLocation>
    <subcellularLocation>
        <location evidence="4">Secreted</location>
    </subcellularLocation>
</comment>
<keyword evidence="13" id="KW-0256">Endoplasmic reticulum</keyword>
<dbReference type="GO" id="GO:0004180">
    <property type="term" value="F:carboxypeptidase activity"/>
    <property type="evidence" value="ECO:0007669"/>
    <property type="project" value="UniProtKB-KW"/>
</dbReference>
<evidence type="ECO:0000256" key="15">
    <source>
        <dbReference type="ARBA" id="ARBA00023034"/>
    </source>
</evidence>
<evidence type="ECO:0000256" key="16">
    <source>
        <dbReference type="ARBA" id="ARBA00023049"/>
    </source>
</evidence>
<dbReference type="GO" id="GO:0005794">
    <property type="term" value="C:Golgi apparatus"/>
    <property type="evidence" value="ECO:0007669"/>
    <property type="project" value="UniProtKB-SubCell"/>
</dbReference>
<dbReference type="Pfam" id="PF04389">
    <property type="entry name" value="Peptidase_M28"/>
    <property type="match status" value="1"/>
</dbReference>
<evidence type="ECO:0000256" key="6">
    <source>
        <dbReference type="ARBA" id="ARBA00014116"/>
    </source>
</evidence>
<sequence length="50" mass="5521">MDDGGGMMISWFVRYTAILKLKPKRTVRAILWTAEEAGLVGSSVSEQTYG</sequence>
<keyword evidence="14" id="KW-0862">Zinc</keyword>
<organism evidence="23 24">
    <name type="scientific">Chrysodeixis includens</name>
    <name type="common">Soybean looper</name>
    <name type="synonym">Pseudoplusia includens</name>
    <dbReference type="NCBI Taxonomy" id="689277"/>
    <lineage>
        <taxon>Eukaryota</taxon>
        <taxon>Metazoa</taxon>
        <taxon>Ecdysozoa</taxon>
        <taxon>Arthropoda</taxon>
        <taxon>Hexapoda</taxon>
        <taxon>Insecta</taxon>
        <taxon>Pterygota</taxon>
        <taxon>Neoptera</taxon>
        <taxon>Endopterygota</taxon>
        <taxon>Lepidoptera</taxon>
        <taxon>Glossata</taxon>
        <taxon>Ditrysia</taxon>
        <taxon>Noctuoidea</taxon>
        <taxon>Noctuidae</taxon>
        <taxon>Plusiinae</taxon>
        <taxon>Chrysodeixis</taxon>
    </lineage>
</organism>
<evidence type="ECO:0000256" key="19">
    <source>
        <dbReference type="ARBA" id="ARBA00023228"/>
    </source>
</evidence>
<evidence type="ECO:0000256" key="21">
    <source>
        <dbReference type="ARBA" id="ARBA00033328"/>
    </source>
</evidence>
<keyword evidence="10" id="KW-0479">Metal-binding</keyword>
<feature type="domain" description="Peptidase M28" evidence="22">
    <location>
        <begin position="1"/>
        <end position="43"/>
    </location>
</feature>
<keyword evidence="16" id="KW-0482">Metalloprotease</keyword>
<evidence type="ECO:0000259" key="22">
    <source>
        <dbReference type="Pfam" id="PF04389"/>
    </source>
</evidence>
<evidence type="ECO:0000256" key="8">
    <source>
        <dbReference type="ARBA" id="ARBA00022645"/>
    </source>
</evidence>
<reference evidence="23" key="1">
    <citation type="submission" date="2021-12" db="EMBL/GenBank/DDBJ databases">
        <authorList>
            <person name="King R."/>
        </authorList>
    </citation>
    <scope>NUCLEOTIDE SEQUENCE</scope>
</reference>
<dbReference type="PANTHER" id="PTHR12053:SF3">
    <property type="entry name" value="CARBOXYPEPTIDASE Q"/>
    <property type="match status" value="1"/>
</dbReference>
<dbReference type="PANTHER" id="PTHR12053">
    <property type="entry name" value="PROTEASE FAMILY M28 PLASMA GLUTAMATE CARBOXYPEPTIDASE-RELATED"/>
    <property type="match status" value="1"/>
</dbReference>
<keyword evidence="18" id="KW-0325">Glycoprotein</keyword>
<evidence type="ECO:0000256" key="14">
    <source>
        <dbReference type="ARBA" id="ARBA00022833"/>
    </source>
</evidence>
<keyword evidence="12" id="KW-0378">Hydrolase</keyword>
<evidence type="ECO:0000256" key="9">
    <source>
        <dbReference type="ARBA" id="ARBA00022670"/>
    </source>
</evidence>
<dbReference type="InterPro" id="IPR039866">
    <property type="entry name" value="CPQ"/>
</dbReference>
<evidence type="ECO:0000256" key="17">
    <source>
        <dbReference type="ARBA" id="ARBA00023145"/>
    </source>
</evidence>
<dbReference type="GO" id="GO:0043171">
    <property type="term" value="P:peptide catabolic process"/>
    <property type="evidence" value="ECO:0007669"/>
    <property type="project" value="TreeGrafter"/>
</dbReference>
<dbReference type="GO" id="GO:0005764">
    <property type="term" value="C:lysosome"/>
    <property type="evidence" value="ECO:0007669"/>
    <property type="project" value="UniProtKB-SubCell"/>
</dbReference>
<keyword evidence="19" id="KW-0458">Lysosome</keyword>
<dbReference type="Proteomes" id="UP001154114">
    <property type="component" value="Chromosome 9"/>
</dbReference>
<dbReference type="SUPFAM" id="SSF53187">
    <property type="entry name" value="Zn-dependent exopeptidases"/>
    <property type="match status" value="1"/>
</dbReference>
<keyword evidence="24" id="KW-1185">Reference proteome</keyword>
<evidence type="ECO:0000256" key="20">
    <source>
        <dbReference type="ARBA" id="ARBA00025833"/>
    </source>
</evidence>
<keyword evidence="15" id="KW-0333">Golgi apparatus</keyword>
<evidence type="ECO:0000256" key="5">
    <source>
        <dbReference type="ARBA" id="ARBA00010918"/>
    </source>
</evidence>
<keyword evidence="8" id="KW-0121">Carboxypeptidase</keyword>